<dbReference type="InterPro" id="IPR050083">
    <property type="entry name" value="HtpX_protease"/>
</dbReference>
<comment type="caution">
    <text evidence="13">The sequence shown here is derived from an EMBL/GenBank/DDBJ whole genome shotgun (WGS) entry which is preliminary data.</text>
</comment>
<keyword evidence="7" id="KW-0862">Zinc</keyword>
<keyword evidence="9" id="KW-0482">Metalloprotease</keyword>
<keyword evidence="8 11" id="KW-1133">Transmembrane helix</keyword>
<evidence type="ECO:0000256" key="7">
    <source>
        <dbReference type="ARBA" id="ARBA00022833"/>
    </source>
</evidence>
<evidence type="ECO:0000313" key="13">
    <source>
        <dbReference type="EMBL" id="GLC30868.1"/>
    </source>
</evidence>
<evidence type="ECO:0000256" key="11">
    <source>
        <dbReference type="SAM" id="Phobius"/>
    </source>
</evidence>
<sequence length="627" mass="72865">MKKSIKFKEKVIGTLDSLLTLGMLLLYLLVFIFIIAFLTLGFEGGDGLAVTIITLSLFEVPLIIIFYMLSKILFSIFFRKDDKADMFVINKNDFPQLYETINDIRTMCKCPKIHIIALDYSNNAYIKEGSRFYISKWRKRYLVIGVPLLLLLNEKELKGVIAHECGHLSKLHSRSAERIAWKIDGLKKHLDKLKNKGKHTSLMGRLTKRYLIILNNLYFQLSKNHELEADIISSKVVSKQNLINSLIKMSFYDGIFSRYFWNYITELNKKEEKVPDNIFIMMERAMKGNLEISEEVYKSFLEEIKNRHSLPGSTHPSILERAEALGASLPALDGRFNGDLISIFKDTYESAIRTLFKNEADNILNNMSAKWSELSKERWEGYYKYINELNGSLEKLDATEKETGLDSKQWIDKGFIVEELEGLDAALKVFKEAENADKQSIGARFHIARILLQTGDDEGVAIFKTLMEEDIQIIPQCCFHLYNYYLYNNNRTEAINYYEYAVKFMKTNEEVVDERSNLYRSDEFMLHDLSSRTLDKIKAELEKHKEIKKAYISIKKLNLSKDFPLYIIGIKYSKFCSMKKIKSIQTDILNAIHTVEILPWNFKIIPLTRKNIDIEYNLDSMEGARIL</sequence>
<keyword evidence="3" id="KW-0645">Protease</keyword>
<feature type="transmembrane region" description="Helical" evidence="11">
    <location>
        <begin position="21"/>
        <end position="42"/>
    </location>
</feature>
<evidence type="ECO:0000256" key="9">
    <source>
        <dbReference type="ARBA" id="ARBA00023049"/>
    </source>
</evidence>
<accession>A0ABQ5N6M3</accession>
<dbReference type="RefSeq" id="WP_264850145.1">
    <property type="nucleotide sequence ID" value="NZ_BRXR01000001.1"/>
</dbReference>
<keyword evidence="2" id="KW-1003">Cell membrane</keyword>
<evidence type="ECO:0000256" key="10">
    <source>
        <dbReference type="ARBA" id="ARBA00023136"/>
    </source>
</evidence>
<protein>
    <recommendedName>
        <fullName evidence="12">Peptidase M48 domain-containing protein</fullName>
    </recommendedName>
</protein>
<feature type="transmembrane region" description="Helical" evidence="11">
    <location>
        <begin position="48"/>
        <end position="69"/>
    </location>
</feature>
<dbReference type="Pfam" id="PF01435">
    <property type="entry name" value="Peptidase_M48"/>
    <property type="match status" value="1"/>
</dbReference>
<keyword evidence="5" id="KW-0479">Metal-binding</keyword>
<gene>
    <name evidence="13" type="ORF">bsdE14_22780</name>
</gene>
<dbReference type="Gene3D" id="1.25.40.10">
    <property type="entry name" value="Tetratricopeptide repeat domain"/>
    <property type="match status" value="1"/>
</dbReference>
<feature type="domain" description="Peptidase M48" evidence="12">
    <location>
        <begin position="137"/>
        <end position="325"/>
    </location>
</feature>
<keyword evidence="6" id="KW-0378">Hydrolase</keyword>
<dbReference type="Proteomes" id="UP001208567">
    <property type="component" value="Unassembled WGS sequence"/>
</dbReference>
<reference evidence="13 14" key="1">
    <citation type="journal article" date="2024" name="Int. J. Syst. Evol. Microbiol.">
        <title>Clostridium omnivorum sp. nov., isolated from anoxic soil under the treatment of reductive soil disinfestation.</title>
        <authorList>
            <person name="Ueki A."/>
            <person name="Tonouchi A."/>
            <person name="Kaku N."/>
            <person name="Honma S."/>
            <person name="Ueki K."/>
        </authorList>
    </citation>
    <scope>NUCLEOTIDE SEQUENCE [LARGE SCALE GENOMIC DNA]</scope>
    <source>
        <strain evidence="13 14">E14</strain>
    </source>
</reference>
<evidence type="ECO:0000256" key="4">
    <source>
        <dbReference type="ARBA" id="ARBA00022692"/>
    </source>
</evidence>
<evidence type="ECO:0000313" key="14">
    <source>
        <dbReference type="Proteomes" id="UP001208567"/>
    </source>
</evidence>
<organism evidence="13 14">
    <name type="scientific">Clostridium omnivorum</name>
    <dbReference type="NCBI Taxonomy" id="1604902"/>
    <lineage>
        <taxon>Bacteria</taxon>
        <taxon>Bacillati</taxon>
        <taxon>Bacillota</taxon>
        <taxon>Clostridia</taxon>
        <taxon>Eubacteriales</taxon>
        <taxon>Clostridiaceae</taxon>
        <taxon>Clostridium</taxon>
    </lineage>
</organism>
<evidence type="ECO:0000256" key="2">
    <source>
        <dbReference type="ARBA" id="ARBA00022475"/>
    </source>
</evidence>
<keyword evidence="14" id="KW-1185">Reference proteome</keyword>
<name>A0ABQ5N6M3_9CLOT</name>
<evidence type="ECO:0000256" key="8">
    <source>
        <dbReference type="ARBA" id="ARBA00022989"/>
    </source>
</evidence>
<dbReference type="PANTHER" id="PTHR43221:SF2">
    <property type="entry name" value="PROTEASE HTPX HOMOLOG"/>
    <property type="match status" value="1"/>
</dbReference>
<dbReference type="PANTHER" id="PTHR43221">
    <property type="entry name" value="PROTEASE HTPX"/>
    <property type="match status" value="1"/>
</dbReference>
<proteinExistence type="predicted"/>
<dbReference type="SUPFAM" id="SSF48452">
    <property type="entry name" value="TPR-like"/>
    <property type="match status" value="1"/>
</dbReference>
<evidence type="ECO:0000256" key="3">
    <source>
        <dbReference type="ARBA" id="ARBA00022670"/>
    </source>
</evidence>
<evidence type="ECO:0000256" key="5">
    <source>
        <dbReference type="ARBA" id="ARBA00022723"/>
    </source>
</evidence>
<dbReference type="InterPro" id="IPR011990">
    <property type="entry name" value="TPR-like_helical_dom_sf"/>
</dbReference>
<keyword evidence="10 11" id="KW-0472">Membrane</keyword>
<dbReference type="EMBL" id="BRXR01000001">
    <property type="protein sequence ID" value="GLC30868.1"/>
    <property type="molecule type" value="Genomic_DNA"/>
</dbReference>
<keyword evidence="4 11" id="KW-0812">Transmembrane</keyword>
<comment type="cofactor">
    <cofactor evidence="1">
        <name>Zn(2+)</name>
        <dbReference type="ChEBI" id="CHEBI:29105"/>
    </cofactor>
</comment>
<evidence type="ECO:0000256" key="1">
    <source>
        <dbReference type="ARBA" id="ARBA00001947"/>
    </source>
</evidence>
<dbReference type="InterPro" id="IPR001915">
    <property type="entry name" value="Peptidase_M48"/>
</dbReference>
<evidence type="ECO:0000259" key="12">
    <source>
        <dbReference type="Pfam" id="PF01435"/>
    </source>
</evidence>
<evidence type="ECO:0000256" key="6">
    <source>
        <dbReference type="ARBA" id="ARBA00022801"/>
    </source>
</evidence>
<dbReference type="Gene3D" id="3.30.2010.10">
    <property type="entry name" value="Metalloproteases ('zincins'), catalytic domain"/>
    <property type="match status" value="1"/>
</dbReference>